<comment type="caution">
    <text evidence="3">The sequence shown here is derived from an EMBL/GenBank/DDBJ whole genome shotgun (WGS) entry which is preliminary data.</text>
</comment>
<evidence type="ECO:0000256" key="2">
    <source>
        <dbReference type="SAM" id="MobiDB-lite"/>
    </source>
</evidence>
<dbReference type="PANTHER" id="PTHR22767:SF3">
    <property type="entry name" value="N-ALPHA-ACETYLTRANSFERASE 25, NATB AUXILIARY SUBUNIT"/>
    <property type="match status" value="1"/>
</dbReference>
<evidence type="ECO:0000313" key="3">
    <source>
        <dbReference type="EMBL" id="ORZ31047.1"/>
    </source>
</evidence>
<keyword evidence="3" id="KW-0808">Transferase</keyword>
<gene>
    <name evidence="3" type="ORF">BCR44DRAFT_1516546</name>
</gene>
<dbReference type="InterPro" id="IPR019183">
    <property type="entry name" value="NAA25_NatB_aux_su"/>
</dbReference>
<dbReference type="OrthoDB" id="2415837at2759"/>
<sequence length="704" mass="76755">MQLICIWSGFPHIKEERWRLLLEHLDVKQEEVQDGEEAMSKDDIELAVEVVSEVLEAKESLSLPPTTGSPGASISTRPHPFHELTQIADFIARMQVIAGDRDRGAYLAPLELAHRNESSDPDAFLTFWSKFGHKPVFYADVEPYLLAYKELVEHQVEHEVQATPKSTALAREYETARELDVDLLPTEPRHADDFILLAVLYLLDDACPSTTSLFNSISLLETGIANSPSNHTFKLLLQSLYLHLGSPSRALSLFDSLEIKHVQLDTLSHHVLDRLGSLGAFDSALQLSMRVQAIYHSNARDTPEQLIEAMHRGALTKVPEFHQFYRRLESSVNRAVALTEQWRWDVLRSHAPQPKETVSKSSGVVVQPADRARAAVMYPGTLVDEVEGGWADNRDVSVVPTFRPVGAKAWQVPEAATKVEHEQARALAHVQRVVRAAFDLPAGEAGAAANPLQVSLDVLAKITGGDASHGISNEVLTVVKVVERLGCVVQLTTTADDQADAAKSYFADAIDSLTSLLSSINVDTPHLLSAHPLRQLTSVLEAANLALILCYLHPHIFAHECAMHPPSGLTWLANPFRGFLADLQAKVLDPLAATLVCVRDAIAQHKADAMAEVSQQVTAMRAWGPHVQLGGDGDGEAAFPEVVWEDWAYLVDGLIEETRVKQGILRDISAEFEAASAAGSASASGTKASAAGGSSGKSKKGKKK</sequence>
<dbReference type="AlphaFoldDB" id="A0A1Y2H8Y8"/>
<dbReference type="STRING" id="765915.A0A1Y2H8Y8"/>
<dbReference type="Pfam" id="PF09797">
    <property type="entry name" value="NatB_MDM20"/>
    <property type="match status" value="2"/>
</dbReference>
<evidence type="ECO:0000313" key="4">
    <source>
        <dbReference type="Proteomes" id="UP000193411"/>
    </source>
</evidence>
<comment type="similarity">
    <text evidence="1">Belongs to the MDM20/NAA25 family.</text>
</comment>
<dbReference type="PANTHER" id="PTHR22767">
    <property type="entry name" value="N-TERMINAL ACETYLTRANSFERASE-RELATED"/>
    <property type="match status" value="1"/>
</dbReference>
<name>A0A1Y2H8Y8_9FUNG</name>
<proteinExistence type="inferred from homology"/>
<dbReference type="Proteomes" id="UP000193411">
    <property type="component" value="Unassembled WGS sequence"/>
</dbReference>
<feature type="compositionally biased region" description="Low complexity" evidence="2">
    <location>
        <begin position="677"/>
        <end position="692"/>
    </location>
</feature>
<keyword evidence="4" id="KW-1185">Reference proteome</keyword>
<feature type="region of interest" description="Disordered" evidence="2">
    <location>
        <begin position="677"/>
        <end position="704"/>
    </location>
</feature>
<organism evidence="3 4">
    <name type="scientific">Catenaria anguillulae PL171</name>
    <dbReference type="NCBI Taxonomy" id="765915"/>
    <lineage>
        <taxon>Eukaryota</taxon>
        <taxon>Fungi</taxon>
        <taxon>Fungi incertae sedis</taxon>
        <taxon>Blastocladiomycota</taxon>
        <taxon>Blastocladiomycetes</taxon>
        <taxon>Blastocladiales</taxon>
        <taxon>Catenariaceae</taxon>
        <taxon>Catenaria</taxon>
    </lineage>
</organism>
<evidence type="ECO:0000256" key="1">
    <source>
        <dbReference type="ARBA" id="ARBA00006298"/>
    </source>
</evidence>
<accession>A0A1Y2H8Y8</accession>
<dbReference type="EMBL" id="MCFL01000069">
    <property type="protein sequence ID" value="ORZ31047.1"/>
    <property type="molecule type" value="Genomic_DNA"/>
</dbReference>
<reference evidence="3 4" key="1">
    <citation type="submission" date="2016-07" db="EMBL/GenBank/DDBJ databases">
        <title>Pervasive Adenine N6-methylation of Active Genes in Fungi.</title>
        <authorList>
            <consortium name="DOE Joint Genome Institute"/>
            <person name="Mondo S.J."/>
            <person name="Dannebaum R.O."/>
            <person name="Kuo R.C."/>
            <person name="Labutti K."/>
            <person name="Haridas S."/>
            <person name="Kuo A."/>
            <person name="Salamov A."/>
            <person name="Ahrendt S.R."/>
            <person name="Lipzen A."/>
            <person name="Sullivan W."/>
            <person name="Andreopoulos W.B."/>
            <person name="Clum A."/>
            <person name="Lindquist E."/>
            <person name="Daum C."/>
            <person name="Ramamoorthy G.K."/>
            <person name="Gryganskyi A."/>
            <person name="Culley D."/>
            <person name="Magnuson J.K."/>
            <person name="James T.Y."/>
            <person name="O'Malley M.A."/>
            <person name="Stajich J.E."/>
            <person name="Spatafora J.W."/>
            <person name="Visel A."/>
            <person name="Grigoriev I.V."/>
        </authorList>
    </citation>
    <scope>NUCLEOTIDE SEQUENCE [LARGE SCALE GENOMIC DNA]</scope>
    <source>
        <strain evidence="3 4">PL171</strain>
    </source>
</reference>
<protein>
    <submittedName>
        <fullName evidence="3">N-acetyltransferase B complex non catalytic subunit-domain-containing protein</fullName>
    </submittedName>
</protein>
<dbReference type="GO" id="GO:0016740">
    <property type="term" value="F:transferase activity"/>
    <property type="evidence" value="ECO:0007669"/>
    <property type="project" value="UniProtKB-KW"/>
</dbReference>
<dbReference type="GO" id="GO:0031416">
    <property type="term" value="C:NatB complex"/>
    <property type="evidence" value="ECO:0007669"/>
    <property type="project" value="TreeGrafter"/>
</dbReference>